<organism evidence="1 4">
    <name type="scientific">Acidovorax delafieldii</name>
    <name type="common">Pseudomonas delafieldii</name>
    <dbReference type="NCBI Taxonomy" id="47920"/>
    <lineage>
        <taxon>Bacteria</taxon>
        <taxon>Pseudomonadati</taxon>
        <taxon>Pseudomonadota</taxon>
        <taxon>Betaproteobacteria</taxon>
        <taxon>Burkholderiales</taxon>
        <taxon>Comamonadaceae</taxon>
        <taxon>Acidovorax</taxon>
    </lineage>
</organism>
<gene>
    <name evidence="1" type="ORF">J2W88_003931</name>
    <name evidence="2" type="ORF">J2W93_002180</name>
</gene>
<comment type="caution">
    <text evidence="1">The sequence shown here is derived from an EMBL/GenBank/DDBJ whole genome shotgun (WGS) entry which is preliminary data.</text>
</comment>
<evidence type="ECO:0000313" key="1">
    <source>
        <dbReference type="EMBL" id="MDR6768627.1"/>
    </source>
</evidence>
<evidence type="ECO:0000313" key="2">
    <source>
        <dbReference type="EMBL" id="MDR6837342.1"/>
    </source>
</evidence>
<dbReference type="Proteomes" id="UP001249076">
    <property type="component" value="Unassembled WGS sequence"/>
</dbReference>
<name>A0AAJ2C254_ACIDE</name>
<dbReference type="Proteomes" id="UP001253458">
    <property type="component" value="Unassembled WGS sequence"/>
</dbReference>
<accession>A0AAJ2C254</accession>
<sequence>MDKHEAYCYGLAIGLALKAAAKHDLSTEAGRDAFREAIGAEMDKDDSPYIKERADYLLKGILETTYQR</sequence>
<dbReference type="EMBL" id="JAVDTL010000006">
    <property type="protein sequence ID" value="MDR6768627.1"/>
    <property type="molecule type" value="Genomic_DNA"/>
</dbReference>
<reference evidence="1 3" key="1">
    <citation type="submission" date="2023-07" db="EMBL/GenBank/DDBJ databases">
        <title>Sorghum-associated microbial communities from plants grown in Nebraska, USA.</title>
        <authorList>
            <person name="Schachtman D."/>
        </authorList>
    </citation>
    <scope>NUCLEOTIDE SEQUENCE</scope>
    <source>
        <strain evidence="2 3">BE105</strain>
        <strain evidence="1">BE69</strain>
    </source>
</reference>
<dbReference type="RefSeq" id="WP_209818784.1">
    <property type="nucleotide sequence ID" value="NZ_JAVDTL010000006.1"/>
</dbReference>
<evidence type="ECO:0000313" key="4">
    <source>
        <dbReference type="Proteomes" id="UP001253458"/>
    </source>
</evidence>
<dbReference type="EMBL" id="JAVDTS010000003">
    <property type="protein sequence ID" value="MDR6837342.1"/>
    <property type="molecule type" value="Genomic_DNA"/>
</dbReference>
<evidence type="ECO:0000313" key="3">
    <source>
        <dbReference type="Proteomes" id="UP001249076"/>
    </source>
</evidence>
<protein>
    <submittedName>
        <fullName evidence="1">Uncharacterized protein</fullName>
    </submittedName>
</protein>
<dbReference type="AlphaFoldDB" id="A0AAJ2C254"/>
<proteinExistence type="predicted"/>
<keyword evidence="3" id="KW-1185">Reference proteome</keyword>